<dbReference type="InterPro" id="IPR000209">
    <property type="entry name" value="Peptidase_S8/S53_dom"/>
</dbReference>
<evidence type="ECO:0000256" key="7">
    <source>
        <dbReference type="ARBA" id="ARBA00022801"/>
    </source>
</evidence>
<dbReference type="Gene3D" id="3.40.50.200">
    <property type="entry name" value="Peptidase S8/S53 domain"/>
    <property type="match status" value="1"/>
</dbReference>
<dbReference type="GO" id="GO:0046872">
    <property type="term" value="F:metal ion binding"/>
    <property type="evidence" value="ECO:0007669"/>
    <property type="project" value="UniProtKB-UniRule"/>
</dbReference>
<feature type="binding site" evidence="11">
    <location>
        <position position="533"/>
    </location>
    <ligand>
        <name>Ca(2+)</name>
        <dbReference type="ChEBI" id="CHEBI:29108"/>
    </ligand>
</feature>
<feature type="active site" description="Charge relay system" evidence="11">
    <location>
        <position position="489"/>
    </location>
</feature>
<dbReference type="InterPro" id="IPR036852">
    <property type="entry name" value="Peptidase_S8/S53_dom_sf"/>
</dbReference>
<comment type="function">
    <text evidence="2">Secreted tripeptidyl-peptidase which degrades proteins at acidic pHs and is involved in virulence.</text>
</comment>
<dbReference type="InterPro" id="IPR050819">
    <property type="entry name" value="Tripeptidyl-peptidase_I"/>
</dbReference>
<feature type="domain" description="Peptidase S53" evidence="12">
    <location>
        <begin position="205"/>
        <end position="578"/>
    </location>
</feature>
<evidence type="ECO:0000256" key="2">
    <source>
        <dbReference type="ARBA" id="ARBA00002451"/>
    </source>
</evidence>
<comment type="caution">
    <text evidence="13">The sequence shown here is derived from an EMBL/GenBank/DDBJ whole genome shotgun (WGS) entry which is preliminary data.</text>
</comment>
<dbReference type="Pfam" id="PF09286">
    <property type="entry name" value="Pro-kuma_activ"/>
    <property type="match status" value="1"/>
</dbReference>
<evidence type="ECO:0000256" key="11">
    <source>
        <dbReference type="PROSITE-ProRule" id="PRU01032"/>
    </source>
</evidence>
<comment type="cofactor">
    <cofactor evidence="11">
        <name>Ca(2+)</name>
        <dbReference type="ChEBI" id="CHEBI:29108"/>
    </cofactor>
    <text evidence="11">Binds 1 Ca(2+) ion per subunit.</text>
</comment>
<feature type="binding site" evidence="11">
    <location>
        <position position="532"/>
    </location>
    <ligand>
        <name>Ca(2+)</name>
        <dbReference type="ChEBI" id="CHEBI:29108"/>
    </ligand>
</feature>
<dbReference type="AlphaFoldDB" id="A0AAD6ZUV1"/>
<dbReference type="CDD" id="cd11377">
    <property type="entry name" value="Pro-peptidase_S53"/>
    <property type="match status" value="1"/>
</dbReference>
<keyword evidence="14" id="KW-1185">Reference proteome</keyword>
<evidence type="ECO:0000259" key="12">
    <source>
        <dbReference type="PROSITE" id="PS51695"/>
    </source>
</evidence>
<sequence length="578" mass="61548">SCFASLLLLATAKAMVPRTMIVHESRAAPAEGFVQSAAAPTKQEITLRIALKQNNIAGLETELYKVSDPASEFYGQHLTLEEVVEFVKPTDETLAAVSSWLSENDIDAKPVTPSGDMLEIKIPVSEANDLLSAQFSIFTHIETGKTIIRTLQYSLPAPLTQHVEFFHPTTIFAPPIDSRPKFVAASPARRAAPVSDDFPFTCTRAMTPACLQGLYGIPTTPATQKSNTLGVAGFIDEWANQEDLTAFLTSFRTDINSSTTFALETLDGGSNSQNRSQAGVEADLDTQYTIGIATGVPVIFISAGDDNPDGLNGFLDMILLLISDPNRPSVLTTSYGFTAETDIPLSVAINLCNTYMQLGALGTSLLFASGDGEFLTACRFARSVNYVPAFPATCPFITSVGSTGLDLFDGSGEMGSRFSSGGFSNYFSIPDYQADDIKAYLAFLDTFGSKLPENGRFNHSGRGFPDVSAQGEKCEIAWDNLFGTVDGTSCSTPIFASVIALLNDELVAAGKPTLGFLNPFLYSPVGRAALNDVILGENPGFGDRPGCGTEGFLATTGWDPVTGMGTPNYTALRTAVGL</sequence>
<comment type="catalytic activity">
    <reaction evidence="1">
        <text>Release of an N-terminal tripeptide from a polypeptide.</text>
        <dbReference type="EC" id="3.4.14.10"/>
    </reaction>
</comment>
<dbReference type="InterPro" id="IPR015366">
    <property type="entry name" value="S53_propep"/>
</dbReference>
<dbReference type="SMART" id="SM00944">
    <property type="entry name" value="Pro-kuma_activ"/>
    <property type="match status" value="1"/>
</dbReference>
<evidence type="ECO:0000256" key="5">
    <source>
        <dbReference type="ARBA" id="ARBA00022670"/>
    </source>
</evidence>
<dbReference type="SUPFAM" id="SSF54897">
    <property type="entry name" value="Protease propeptides/inhibitors"/>
    <property type="match status" value="1"/>
</dbReference>
<dbReference type="GO" id="GO:0004252">
    <property type="term" value="F:serine-type endopeptidase activity"/>
    <property type="evidence" value="ECO:0007669"/>
    <property type="project" value="UniProtKB-UniRule"/>
</dbReference>
<dbReference type="InterPro" id="IPR030400">
    <property type="entry name" value="Sedolisin_dom"/>
</dbReference>
<evidence type="ECO:0000256" key="6">
    <source>
        <dbReference type="ARBA" id="ARBA00022723"/>
    </source>
</evidence>
<dbReference type="PANTHER" id="PTHR14218">
    <property type="entry name" value="PROTEASE S8 TRIPEPTIDYL PEPTIDASE I CLN2"/>
    <property type="match status" value="1"/>
</dbReference>
<keyword evidence="8 11" id="KW-0720">Serine protease</keyword>
<keyword evidence="5 11" id="KW-0645">Protease</keyword>
<feature type="binding site" evidence="11">
    <location>
        <position position="559"/>
    </location>
    <ligand>
        <name>Ca(2+)</name>
        <dbReference type="ChEBI" id="CHEBI:29108"/>
    </ligand>
</feature>
<reference evidence="13" key="1">
    <citation type="submission" date="2023-03" db="EMBL/GenBank/DDBJ databases">
        <title>Massive genome expansion in bonnet fungi (Mycena s.s.) driven by repeated elements and novel gene families across ecological guilds.</title>
        <authorList>
            <consortium name="Lawrence Berkeley National Laboratory"/>
            <person name="Harder C.B."/>
            <person name="Miyauchi S."/>
            <person name="Viragh M."/>
            <person name="Kuo A."/>
            <person name="Thoen E."/>
            <person name="Andreopoulos B."/>
            <person name="Lu D."/>
            <person name="Skrede I."/>
            <person name="Drula E."/>
            <person name="Henrissat B."/>
            <person name="Morin E."/>
            <person name="Kohler A."/>
            <person name="Barry K."/>
            <person name="LaButti K."/>
            <person name="Morin E."/>
            <person name="Salamov A."/>
            <person name="Lipzen A."/>
            <person name="Mereny Z."/>
            <person name="Hegedus B."/>
            <person name="Baldrian P."/>
            <person name="Stursova M."/>
            <person name="Weitz H."/>
            <person name="Taylor A."/>
            <person name="Grigoriev I.V."/>
            <person name="Nagy L.G."/>
            <person name="Martin F."/>
            <person name="Kauserud H."/>
        </authorList>
    </citation>
    <scope>NUCLEOTIDE SEQUENCE</scope>
    <source>
        <strain evidence="13">CBHHK002</strain>
    </source>
</reference>
<dbReference type="PROSITE" id="PS51695">
    <property type="entry name" value="SEDOLISIN"/>
    <property type="match status" value="1"/>
</dbReference>
<dbReference type="GO" id="GO:0005576">
    <property type="term" value="C:extracellular region"/>
    <property type="evidence" value="ECO:0007669"/>
    <property type="project" value="UniProtKB-SubCell"/>
</dbReference>
<evidence type="ECO:0000256" key="4">
    <source>
        <dbReference type="ARBA" id="ARBA00012462"/>
    </source>
</evidence>
<feature type="non-terminal residue" evidence="13">
    <location>
        <position position="578"/>
    </location>
</feature>
<dbReference type="CDD" id="cd04056">
    <property type="entry name" value="Peptidases_S53"/>
    <property type="match status" value="1"/>
</dbReference>
<evidence type="ECO:0000256" key="1">
    <source>
        <dbReference type="ARBA" id="ARBA00001910"/>
    </source>
</evidence>
<evidence type="ECO:0000256" key="3">
    <source>
        <dbReference type="ARBA" id="ARBA00004239"/>
    </source>
</evidence>
<evidence type="ECO:0000256" key="9">
    <source>
        <dbReference type="ARBA" id="ARBA00022837"/>
    </source>
</evidence>
<gene>
    <name evidence="13" type="ORF">DFH08DRAFT_1013915</name>
</gene>
<dbReference type="SUPFAM" id="SSF52743">
    <property type="entry name" value="Subtilisin-like"/>
    <property type="match status" value="1"/>
</dbReference>
<dbReference type="Proteomes" id="UP001218218">
    <property type="component" value="Unassembled WGS sequence"/>
</dbReference>
<dbReference type="GO" id="GO:0008240">
    <property type="term" value="F:tripeptidyl-peptidase activity"/>
    <property type="evidence" value="ECO:0007669"/>
    <property type="project" value="UniProtKB-EC"/>
</dbReference>
<dbReference type="EMBL" id="JARIHO010000028">
    <property type="protein sequence ID" value="KAJ7339104.1"/>
    <property type="molecule type" value="Genomic_DNA"/>
</dbReference>
<evidence type="ECO:0000256" key="8">
    <source>
        <dbReference type="ARBA" id="ARBA00022825"/>
    </source>
</evidence>
<dbReference type="GO" id="GO:0006508">
    <property type="term" value="P:proteolysis"/>
    <property type="evidence" value="ECO:0007669"/>
    <property type="project" value="UniProtKB-KW"/>
</dbReference>
<evidence type="ECO:0000256" key="10">
    <source>
        <dbReference type="ARBA" id="ARBA00023145"/>
    </source>
</evidence>
<keyword evidence="9 11" id="KW-0106">Calcium</keyword>
<feature type="non-terminal residue" evidence="13">
    <location>
        <position position="1"/>
    </location>
</feature>
<accession>A0AAD6ZUV1</accession>
<feature type="active site" description="Charge relay system" evidence="11">
    <location>
        <position position="285"/>
    </location>
</feature>
<keyword evidence="6 11" id="KW-0479">Metal-binding</keyword>
<dbReference type="EC" id="3.4.14.10" evidence="4"/>
<evidence type="ECO:0000313" key="13">
    <source>
        <dbReference type="EMBL" id="KAJ7339104.1"/>
    </source>
</evidence>
<evidence type="ECO:0000313" key="14">
    <source>
        <dbReference type="Proteomes" id="UP001218218"/>
    </source>
</evidence>
<keyword evidence="10" id="KW-0865">Zymogen</keyword>
<name>A0AAD6ZUV1_9AGAR</name>
<feature type="active site" description="Charge relay system" evidence="11">
    <location>
        <position position="281"/>
    </location>
</feature>
<comment type="subcellular location">
    <subcellularLocation>
        <location evidence="3">Secreted</location>
        <location evidence="3">Extracellular space</location>
    </subcellularLocation>
</comment>
<feature type="binding site" evidence="11">
    <location>
        <position position="557"/>
    </location>
    <ligand>
        <name>Ca(2+)</name>
        <dbReference type="ChEBI" id="CHEBI:29108"/>
    </ligand>
</feature>
<dbReference type="PANTHER" id="PTHR14218:SF15">
    <property type="entry name" value="TRIPEPTIDYL-PEPTIDASE 1"/>
    <property type="match status" value="1"/>
</dbReference>
<protein>
    <recommendedName>
        <fullName evidence="4">tripeptidyl-peptidase II</fullName>
        <ecNumber evidence="4">3.4.14.10</ecNumber>
    </recommendedName>
</protein>
<dbReference type="Pfam" id="PF00082">
    <property type="entry name" value="Peptidase_S8"/>
    <property type="match status" value="1"/>
</dbReference>
<organism evidence="13 14">
    <name type="scientific">Mycena albidolilacea</name>
    <dbReference type="NCBI Taxonomy" id="1033008"/>
    <lineage>
        <taxon>Eukaryota</taxon>
        <taxon>Fungi</taxon>
        <taxon>Dikarya</taxon>
        <taxon>Basidiomycota</taxon>
        <taxon>Agaricomycotina</taxon>
        <taxon>Agaricomycetes</taxon>
        <taxon>Agaricomycetidae</taxon>
        <taxon>Agaricales</taxon>
        <taxon>Marasmiineae</taxon>
        <taxon>Mycenaceae</taxon>
        <taxon>Mycena</taxon>
    </lineage>
</organism>
<proteinExistence type="predicted"/>
<keyword evidence="7 11" id="KW-0378">Hydrolase</keyword>